<evidence type="ECO:0000256" key="1">
    <source>
        <dbReference type="SAM" id="MobiDB-lite"/>
    </source>
</evidence>
<protein>
    <submittedName>
        <fullName evidence="2">Uncharacterized protein</fullName>
    </submittedName>
</protein>
<gene>
    <name evidence="2" type="ORF">CesoFtcFv8_025218</name>
</gene>
<dbReference type="EMBL" id="JAULUE010002066">
    <property type="protein sequence ID" value="KAK5877739.1"/>
    <property type="molecule type" value="Genomic_DNA"/>
</dbReference>
<proteinExistence type="predicted"/>
<evidence type="ECO:0000313" key="3">
    <source>
        <dbReference type="Proteomes" id="UP001335648"/>
    </source>
</evidence>
<name>A0AAN8B4B4_9TELE</name>
<dbReference type="AlphaFoldDB" id="A0AAN8B4B4"/>
<accession>A0AAN8B4B4</accession>
<feature type="compositionally biased region" description="Polar residues" evidence="1">
    <location>
        <begin position="133"/>
        <end position="142"/>
    </location>
</feature>
<comment type="caution">
    <text evidence="2">The sequence shown here is derived from an EMBL/GenBank/DDBJ whole genome shotgun (WGS) entry which is preliminary data.</text>
</comment>
<feature type="region of interest" description="Disordered" evidence="1">
    <location>
        <begin position="118"/>
        <end position="142"/>
    </location>
</feature>
<keyword evidence="3" id="KW-1185">Reference proteome</keyword>
<evidence type="ECO:0000313" key="2">
    <source>
        <dbReference type="EMBL" id="KAK5877739.1"/>
    </source>
</evidence>
<organism evidence="2 3">
    <name type="scientific">Champsocephalus esox</name>
    <name type="common">pike icefish</name>
    <dbReference type="NCBI Taxonomy" id="159716"/>
    <lineage>
        <taxon>Eukaryota</taxon>
        <taxon>Metazoa</taxon>
        <taxon>Chordata</taxon>
        <taxon>Craniata</taxon>
        <taxon>Vertebrata</taxon>
        <taxon>Euteleostomi</taxon>
        <taxon>Actinopterygii</taxon>
        <taxon>Neopterygii</taxon>
        <taxon>Teleostei</taxon>
        <taxon>Neoteleostei</taxon>
        <taxon>Acanthomorphata</taxon>
        <taxon>Eupercaria</taxon>
        <taxon>Perciformes</taxon>
        <taxon>Notothenioidei</taxon>
        <taxon>Channichthyidae</taxon>
        <taxon>Champsocephalus</taxon>
    </lineage>
</organism>
<feature type="compositionally biased region" description="Pro residues" evidence="1">
    <location>
        <begin position="118"/>
        <end position="130"/>
    </location>
</feature>
<reference evidence="2 3" key="1">
    <citation type="journal article" date="2023" name="Mol. Biol. Evol.">
        <title>Genomics of Secondarily Temperate Adaptation in the Only Non-Antarctic Icefish.</title>
        <authorList>
            <person name="Rivera-Colon A.G."/>
            <person name="Rayamajhi N."/>
            <person name="Minhas B.F."/>
            <person name="Madrigal G."/>
            <person name="Bilyk K.T."/>
            <person name="Yoon V."/>
            <person name="Hune M."/>
            <person name="Gregory S."/>
            <person name="Cheng C.H.C."/>
            <person name="Catchen J.M."/>
        </authorList>
    </citation>
    <scope>NUCLEOTIDE SEQUENCE [LARGE SCALE GENOMIC DNA]</scope>
    <source>
        <strain evidence="2">JC2023a</strain>
    </source>
</reference>
<dbReference type="Proteomes" id="UP001335648">
    <property type="component" value="Unassembled WGS sequence"/>
</dbReference>
<sequence length="265" mass="29681">MWLAPEMEGWKSDPSNTWSGFHDRAESWLQEWISRYKVTAARRLEVCACGLRSILHSSHTASPSLLPPLPLPLSPPPPSPSLLHASPSLLHPSPSLLPPSLLPPFPLSPPPLLLSSPLSPPPLPLSPPPLQEHASTSGRGNPSSVSLVDVLNYFCSLQREEFRRARCVAPAGHRNTVLMALSDCGSRPIQRLGETHSLARTWRTPGCVLPPLRHRPFLSLFPRFISFPLPRVTLLPFLLSSEDTWLQATYRRYFILQQSYVEYYR</sequence>